<name>A0A6I6FGT4_9ACTN</name>
<evidence type="ECO:0000313" key="2">
    <source>
        <dbReference type="EMBL" id="QGV82331.1"/>
    </source>
</evidence>
<dbReference type="RefSeq" id="WP_156696072.1">
    <property type="nucleotide sequence ID" value="NZ_CP034279.1"/>
</dbReference>
<feature type="transmembrane region" description="Helical" evidence="1">
    <location>
        <begin position="249"/>
        <end position="270"/>
    </location>
</feature>
<organism evidence="2 3">
    <name type="scientific">Streptomyces ficellus</name>
    <dbReference type="NCBI Taxonomy" id="1977088"/>
    <lineage>
        <taxon>Bacteria</taxon>
        <taxon>Bacillati</taxon>
        <taxon>Actinomycetota</taxon>
        <taxon>Actinomycetes</taxon>
        <taxon>Kitasatosporales</taxon>
        <taxon>Streptomycetaceae</taxon>
        <taxon>Streptomyces</taxon>
    </lineage>
</organism>
<keyword evidence="1" id="KW-0812">Transmembrane</keyword>
<dbReference type="KEGG" id="sfic:EIZ62_31805"/>
<dbReference type="Proteomes" id="UP000422572">
    <property type="component" value="Chromosome"/>
</dbReference>
<feature type="transmembrane region" description="Helical" evidence="1">
    <location>
        <begin position="125"/>
        <end position="148"/>
    </location>
</feature>
<evidence type="ECO:0000313" key="3">
    <source>
        <dbReference type="Proteomes" id="UP000422572"/>
    </source>
</evidence>
<dbReference type="AlphaFoldDB" id="A0A6I6FGT4"/>
<reference evidence="2 3" key="1">
    <citation type="submission" date="2018-12" db="EMBL/GenBank/DDBJ databases">
        <title>Complete genome sequence of Streptomyces ficellus NRRL8067, the producer of ficellomycin, feldamycin and nojirimycin.</title>
        <authorList>
            <person name="Zhang H."/>
            <person name="Yue R."/>
            <person name="Liu Y."/>
            <person name="Li M."/>
            <person name="Mu H."/>
            <person name="Zhang J."/>
        </authorList>
    </citation>
    <scope>NUCLEOTIDE SEQUENCE [LARGE SCALE GENOMIC DNA]</scope>
    <source>
        <strain evidence="2 3">NRRL 8067</strain>
    </source>
</reference>
<feature type="transmembrane region" description="Helical" evidence="1">
    <location>
        <begin position="86"/>
        <end position="104"/>
    </location>
</feature>
<keyword evidence="3" id="KW-1185">Reference proteome</keyword>
<keyword evidence="1" id="KW-1133">Transmembrane helix</keyword>
<proteinExistence type="predicted"/>
<feature type="transmembrane region" description="Helical" evidence="1">
    <location>
        <begin position="204"/>
        <end position="229"/>
    </location>
</feature>
<evidence type="ECO:0000256" key="1">
    <source>
        <dbReference type="SAM" id="Phobius"/>
    </source>
</evidence>
<dbReference type="OrthoDB" id="3824322at2"/>
<dbReference type="EMBL" id="CP034279">
    <property type="protein sequence ID" value="QGV82331.1"/>
    <property type="molecule type" value="Genomic_DNA"/>
</dbReference>
<sequence length="284" mass="29065">MTSRALSLLTATPRRQAGFLACAAGVVLVAFFLAPNALARSSIDTGNVGDAFREGFVSHWASGGRDLPARLDAAVAFWFRFHLVKAGVSALLLAVAVALAVVLGRRYRQLSGGRNRGRTGRVPGALALPRALVLAGVLALFALVALVANLQGAVAPFSSLLPFLTSGGGHGELGATLDEVRQQLAALPAGERSPALAFMVGDFAAYHAVLAVMAALVAVASAGAAAVLFRRLRASRDVRSRRARTCGAAATAVLAAAALVIAVANTTSAADSPRALALFFAGDW</sequence>
<accession>A0A6I6FGT4</accession>
<gene>
    <name evidence="2" type="ORF">EIZ62_31805</name>
</gene>
<protein>
    <submittedName>
        <fullName evidence="2">Tat (Twin-arginine translocation) pathway signal sequence</fullName>
    </submittedName>
</protein>
<keyword evidence="1" id="KW-0472">Membrane</keyword>